<dbReference type="Proteomes" id="UP000241764">
    <property type="component" value="Unassembled WGS sequence"/>
</dbReference>
<dbReference type="RefSeq" id="WP_106667695.1">
    <property type="nucleotide sequence ID" value="NZ_PGGM01000024.1"/>
</dbReference>
<sequence>MVISFDANNIDTYMARGDAYTRLVRVLSKRPLREAEFIAAEKAVDAGAFSAATRKIGRHQVISQHQTLFSMPSSMFGKCRRYAHEIQTEGYAQIVA</sequence>
<name>A0A2P7AQE0_9HYPH</name>
<comment type="caution">
    <text evidence="1">The sequence shown here is derived from an EMBL/GenBank/DDBJ whole genome shotgun (WGS) entry which is preliminary data.</text>
</comment>
<keyword evidence="2" id="KW-1185">Reference proteome</keyword>
<evidence type="ECO:0000313" key="2">
    <source>
        <dbReference type="Proteomes" id="UP000241764"/>
    </source>
</evidence>
<accession>A0A2P7AQE0</accession>
<proteinExistence type="predicted"/>
<evidence type="ECO:0000313" key="1">
    <source>
        <dbReference type="EMBL" id="PSH56353.1"/>
    </source>
</evidence>
<reference evidence="2" key="1">
    <citation type="submission" date="2017-11" db="EMBL/GenBank/DDBJ databases">
        <authorList>
            <person name="Kuznetsova I."/>
            <person name="Sazanova A."/>
            <person name="Chirak E."/>
            <person name="Safronova V."/>
            <person name="Willems A."/>
        </authorList>
    </citation>
    <scope>NUCLEOTIDE SEQUENCE [LARGE SCALE GENOMIC DNA]</scope>
    <source>
        <strain evidence="2">CCBAU 03422</strain>
    </source>
</reference>
<gene>
    <name evidence="1" type="ORF">CU103_30035</name>
</gene>
<organism evidence="1 2">
    <name type="scientific">Phyllobacterium sophorae</name>
    <dbReference type="NCBI Taxonomy" id="1520277"/>
    <lineage>
        <taxon>Bacteria</taxon>
        <taxon>Pseudomonadati</taxon>
        <taxon>Pseudomonadota</taxon>
        <taxon>Alphaproteobacteria</taxon>
        <taxon>Hyphomicrobiales</taxon>
        <taxon>Phyllobacteriaceae</taxon>
        <taxon>Phyllobacterium</taxon>
    </lineage>
</organism>
<dbReference type="AlphaFoldDB" id="A0A2P7AQE0"/>
<dbReference type="EMBL" id="PGGM01000024">
    <property type="protein sequence ID" value="PSH56353.1"/>
    <property type="molecule type" value="Genomic_DNA"/>
</dbReference>
<protein>
    <submittedName>
        <fullName evidence="1">Uncharacterized protein</fullName>
    </submittedName>
</protein>